<comment type="caution">
    <text evidence="2">The sequence shown here is derived from an EMBL/GenBank/DDBJ whole genome shotgun (WGS) entry which is preliminary data.</text>
</comment>
<reference evidence="2" key="1">
    <citation type="submission" date="2020-08" db="EMBL/GenBank/DDBJ databases">
        <title>Multicomponent nature underlies the extraordinary mechanical properties of spider dragline silk.</title>
        <authorList>
            <person name="Kono N."/>
            <person name="Nakamura H."/>
            <person name="Mori M."/>
            <person name="Yoshida Y."/>
            <person name="Ohtoshi R."/>
            <person name="Malay A.D."/>
            <person name="Moran D.A.P."/>
            <person name="Tomita M."/>
            <person name="Numata K."/>
            <person name="Arakawa K."/>
        </authorList>
    </citation>
    <scope>NUCLEOTIDE SEQUENCE</scope>
</reference>
<keyword evidence="3" id="KW-1185">Reference proteome</keyword>
<dbReference type="Proteomes" id="UP000887159">
    <property type="component" value="Unassembled WGS sequence"/>
</dbReference>
<name>A0A8X6WG67_TRICX</name>
<proteinExistence type="predicted"/>
<organism evidence="2 3">
    <name type="scientific">Trichonephila clavipes</name>
    <name type="common">Golden silk orbweaver</name>
    <name type="synonym">Nephila clavipes</name>
    <dbReference type="NCBI Taxonomy" id="2585209"/>
    <lineage>
        <taxon>Eukaryota</taxon>
        <taxon>Metazoa</taxon>
        <taxon>Ecdysozoa</taxon>
        <taxon>Arthropoda</taxon>
        <taxon>Chelicerata</taxon>
        <taxon>Arachnida</taxon>
        <taxon>Araneae</taxon>
        <taxon>Araneomorphae</taxon>
        <taxon>Entelegynae</taxon>
        <taxon>Araneoidea</taxon>
        <taxon>Nephilidae</taxon>
        <taxon>Trichonephila</taxon>
    </lineage>
</organism>
<evidence type="ECO:0000256" key="1">
    <source>
        <dbReference type="SAM" id="MobiDB-lite"/>
    </source>
</evidence>
<evidence type="ECO:0000313" key="3">
    <source>
        <dbReference type="Proteomes" id="UP000887159"/>
    </source>
</evidence>
<dbReference type="EMBL" id="BMAU01021422">
    <property type="protein sequence ID" value="GFY34363.1"/>
    <property type="molecule type" value="Genomic_DNA"/>
</dbReference>
<evidence type="ECO:0000313" key="2">
    <source>
        <dbReference type="EMBL" id="GFY34363.1"/>
    </source>
</evidence>
<protein>
    <submittedName>
        <fullName evidence="2">Uncharacterized protein</fullName>
    </submittedName>
</protein>
<sequence>MVAARSPAESSSRPGSDKFVSLCPSVSVSKSGCIPFLFCAALQLYSRADCMPSPLNYRSLVRNQRRDTAQRSLPFCCLVFERENSLTLPIIYGCNEPCRRENDIDKRSVKKEAGRTYSQLPAPRRSAASEFSVFRHPGTHSFDRRQTKRQRPLRWFRTNER</sequence>
<gene>
    <name evidence="2" type="ORF">TNCV_2506661</name>
</gene>
<dbReference type="AlphaFoldDB" id="A0A8X6WG67"/>
<accession>A0A8X6WG67</accession>
<feature type="region of interest" description="Disordered" evidence="1">
    <location>
        <begin position="109"/>
        <end position="161"/>
    </location>
</feature>